<dbReference type="InterPro" id="IPR012337">
    <property type="entry name" value="RNaseH-like_sf"/>
</dbReference>
<evidence type="ECO:0000259" key="1">
    <source>
        <dbReference type="Pfam" id="PF17921"/>
    </source>
</evidence>
<gene>
    <name evidence="2" type="ORF">U9M48_019560</name>
</gene>
<evidence type="ECO:0000313" key="3">
    <source>
        <dbReference type="Proteomes" id="UP001341281"/>
    </source>
</evidence>
<evidence type="ECO:0000313" key="2">
    <source>
        <dbReference type="EMBL" id="WVZ70931.1"/>
    </source>
</evidence>
<dbReference type="Gene3D" id="1.10.340.70">
    <property type="match status" value="1"/>
</dbReference>
<dbReference type="Gene3D" id="3.30.420.10">
    <property type="entry name" value="Ribonuclease H-like superfamily/Ribonuclease H"/>
    <property type="match status" value="1"/>
</dbReference>
<dbReference type="InterPro" id="IPR041588">
    <property type="entry name" value="Integrase_H2C2"/>
</dbReference>
<dbReference type="SUPFAM" id="SSF53098">
    <property type="entry name" value="Ribonuclease H-like"/>
    <property type="match status" value="1"/>
</dbReference>
<sequence length="276" mass="30833">MSGAHFSLFDDLCAELEQNEDIGAIRDQALTGQDGWSVVDGLWIKDSKVFVPASSPLVSTIIADAHNTGHEGIQKTLHRVRATFHIHGDRSRVRDYVLSCRVCQQNKTASLRPGGLLQPLEVPSTVWADIAMLFNEGLPPTTVDRVFFAEIVRLHGIPVSIVSDRDPVFTSAFWRELFRLSGVIDQDSGYSGWLGLNTATTPLIKHHWAHHHSSIQGGVWALRSYDGSSAKLPTVDQQLKERDEFWAQILDRLEQAQQTQKAQHDRGHREVVFTPG</sequence>
<dbReference type="Pfam" id="PF17921">
    <property type="entry name" value="Integrase_H2C2"/>
    <property type="match status" value="1"/>
</dbReference>
<name>A0AAQ3WRN3_PASNO</name>
<proteinExistence type="predicted"/>
<dbReference type="PANTHER" id="PTHR35046:SF26">
    <property type="entry name" value="RNA-DIRECTED DNA POLYMERASE"/>
    <property type="match status" value="1"/>
</dbReference>
<dbReference type="InterPro" id="IPR036397">
    <property type="entry name" value="RNaseH_sf"/>
</dbReference>
<dbReference type="AlphaFoldDB" id="A0AAQ3WRN3"/>
<accession>A0AAQ3WRN3</accession>
<dbReference type="PANTHER" id="PTHR35046">
    <property type="entry name" value="ZINC KNUCKLE (CCHC-TYPE) FAMILY PROTEIN"/>
    <property type="match status" value="1"/>
</dbReference>
<dbReference type="GO" id="GO:0003676">
    <property type="term" value="F:nucleic acid binding"/>
    <property type="evidence" value="ECO:0007669"/>
    <property type="project" value="InterPro"/>
</dbReference>
<reference evidence="2 3" key="1">
    <citation type="submission" date="2024-02" db="EMBL/GenBank/DDBJ databases">
        <title>High-quality chromosome-scale genome assembly of Pensacola bahiagrass (Paspalum notatum Flugge var. saurae).</title>
        <authorList>
            <person name="Vega J.M."/>
            <person name="Podio M."/>
            <person name="Orjuela J."/>
            <person name="Siena L.A."/>
            <person name="Pessino S.C."/>
            <person name="Combes M.C."/>
            <person name="Mariac C."/>
            <person name="Albertini E."/>
            <person name="Pupilli F."/>
            <person name="Ortiz J.P.A."/>
            <person name="Leblanc O."/>
        </authorList>
    </citation>
    <scope>NUCLEOTIDE SEQUENCE [LARGE SCALE GENOMIC DNA]</scope>
    <source>
        <strain evidence="2">R1</strain>
        <tissue evidence="2">Leaf</tissue>
    </source>
</reference>
<organism evidence="2 3">
    <name type="scientific">Paspalum notatum var. saurae</name>
    <dbReference type="NCBI Taxonomy" id="547442"/>
    <lineage>
        <taxon>Eukaryota</taxon>
        <taxon>Viridiplantae</taxon>
        <taxon>Streptophyta</taxon>
        <taxon>Embryophyta</taxon>
        <taxon>Tracheophyta</taxon>
        <taxon>Spermatophyta</taxon>
        <taxon>Magnoliopsida</taxon>
        <taxon>Liliopsida</taxon>
        <taxon>Poales</taxon>
        <taxon>Poaceae</taxon>
        <taxon>PACMAD clade</taxon>
        <taxon>Panicoideae</taxon>
        <taxon>Andropogonodae</taxon>
        <taxon>Paspaleae</taxon>
        <taxon>Paspalinae</taxon>
        <taxon>Paspalum</taxon>
    </lineage>
</organism>
<dbReference type="Proteomes" id="UP001341281">
    <property type="component" value="Chromosome 04"/>
</dbReference>
<dbReference type="EMBL" id="CP144748">
    <property type="protein sequence ID" value="WVZ70931.1"/>
    <property type="molecule type" value="Genomic_DNA"/>
</dbReference>
<keyword evidence="3" id="KW-1185">Reference proteome</keyword>
<feature type="domain" description="Integrase zinc-binding" evidence="1">
    <location>
        <begin position="56"/>
        <end position="108"/>
    </location>
</feature>
<protein>
    <recommendedName>
        <fullName evidence="1">Integrase zinc-binding domain-containing protein</fullName>
    </recommendedName>
</protein>